<accession>Q2J3E8</accession>
<dbReference type="PIRSF" id="PIRSF004681">
    <property type="entry name" value="UCP004681"/>
    <property type="match status" value="1"/>
</dbReference>
<dbReference type="NCBIfam" id="TIGR00149">
    <property type="entry name" value="TIGR00149_YjbQ"/>
    <property type="match status" value="1"/>
</dbReference>
<sequence>MRVPHAGDLARLRTPDAAMNIVRHRIELATTAPIQIIDITEQVRGFVAGSGLKDGLVTVSCLHTTARINVNEREEKLERDMLTFLKRVAPRDGDYLHNLAPIDGRDNAHSHLIGLFMNSSETIPLAAGALVLGEWQSIFFIELDGPRERRGVELQIIGQG</sequence>
<evidence type="ECO:0000256" key="1">
    <source>
        <dbReference type="ARBA" id="ARBA00005534"/>
    </source>
</evidence>
<evidence type="ECO:0000313" key="2">
    <source>
        <dbReference type="EMBL" id="ABD05012.1"/>
    </source>
</evidence>
<keyword evidence="3" id="KW-1185">Reference proteome</keyword>
<protein>
    <recommendedName>
        <fullName evidence="4">YjbQ family protein</fullName>
    </recommendedName>
</protein>
<comment type="similarity">
    <text evidence="1">Belongs to the UPF0047 family.</text>
</comment>
<evidence type="ECO:0008006" key="4">
    <source>
        <dbReference type="Google" id="ProtNLM"/>
    </source>
</evidence>
<dbReference type="Proteomes" id="UP000008809">
    <property type="component" value="Chromosome"/>
</dbReference>
<gene>
    <name evidence="2" type="ordered locus">RPB_0301</name>
</gene>
<dbReference type="PANTHER" id="PTHR30615:SF8">
    <property type="entry name" value="UPF0047 PROTEIN C4A8.02C"/>
    <property type="match status" value="1"/>
</dbReference>
<reference evidence="2 3" key="1">
    <citation type="submission" date="2006-01" db="EMBL/GenBank/DDBJ databases">
        <title>Complete sequence of Rhodopseudomonas palustris HaA2.</title>
        <authorList>
            <consortium name="US DOE Joint Genome Institute"/>
            <person name="Copeland A."/>
            <person name="Lucas S."/>
            <person name="Lapidus A."/>
            <person name="Barry K."/>
            <person name="Detter J.C."/>
            <person name="Glavina T."/>
            <person name="Hammon N."/>
            <person name="Israni S."/>
            <person name="Pitluck S."/>
            <person name="Chain P."/>
            <person name="Malfatti S."/>
            <person name="Shin M."/>
            <person name="Vergez L."/>
            <person name="Schmutz J."/>
            <person name="Larimer F."/>
            <person name="Land M."/>
            <person name="Hauser L."/>
            <person name="Pelletier D.A."/>
            <person name="Kyrpides N."/>
            <person name="Anderson I."/>
            <person name="Oda Y."/>
            <person name="Harwood C.S."/>
            <person name="Richardson P."/>
        </authorList>
    </citation>
    <scope>NUCLEOTIDE SEQUENCE [LARGE SCALE GENOMIC DNA]</scope>
    <source>
        <strain evidence="2 3">HaA2</strain>
    </source>
</reference>
<dbReference type="AlphaFoldDB" id="Q2J3E8"/>
<dbReference type="HOGENOM" id="CLU_096980_1_2_5"/>
<dbReference type="PANTHER" id="PTHR30615">
    <property type="entry name" value="UNCHARACTERIZED PROTEIN YJBQ-RELATED"/>
    <property type="match status" value="1"/>
</dbReference>
<dbReference type="InterPro" id="IPR035917">
    <property type="entry name" value="YjbQ-like_sf"/>
</dbReference>
<dbReference type="Pfam" id="PF01894">
    <property type="entry name" value="YjbQ"/>
    <property type="match status" value="1"/>
</dbReference>
<proteinExistence type="inferred from homology"/>
<name>Q2J3E8_RHOP2</name>
<dbReference type="InterPro" id="IPR001602">
    <property type="entry name" value="UPF0047_YjbQ-like"/>
</dbReference>
<evidence type="ECO:0000313" key="3">
    <source>
        <dbReference type="Proteomes" id="UP000008809"/>
    </source>
</evidence>
<dbReference type="EMBL" id="CP000250">
    <property type="protein sequence ID" value="ABD05012.1"/>
    <property type="molecule type" value="Genomic_DNA"/>
</dbReference>
<organism evidence="2 3">
    <name type="scientific">Rhodopseudomonas palustris (strain HaA2)</name>
    <dbReference type="NCBI Taxonomy" id="316058"/>
    <lineage>
        <taxon>Bacteria</taxon>
        <taxon>Pseudomonadati</taxon>
        <taxon>Pseudomonadota</taxon>
        <taxon>Alphaproteobacteria</taxon>
        <taxon>Hyphomicrobiales</taxon>
        <taxon>Nitrobacteraceae</taxon>
        <taxon>Rhodopseudomonas</taxon>
    </lineage>
</organism>
<dbReference type="Gene3D" id="2.60.120.460">
    <property type="entry name" value="YjbQ-like"/>
    <property type="match status" value="1"/>
</dbReference>
<dbReference type="eggNOG" id="COG0432">
    <property type="taxonomic scope" value="Bacteria"/>
</dbReference>
<dbReference type="SUPFAM" id="SSF111038">
    <property type="entry name" value="YjbQ-like"/>
    <property type="match status" value="1"/>
</dbReference>
<dbReference type="KEGG" id="rpb:RPB_0301"/>
<dbReference type="STRING" id="316058.RPB_0301"/>